<dbReference type="Pfam" id="PF14478">
    <property type="entry name" value="DUF4430"/>
    <property type="match status" value="1"/>
</dbReference>
<feature type="domain" description="Prenyltransferase alpha-alpha toroid" evidence="4">
    <location>
        <begin position="178"/>
        <end position="239"/>
    </location>
</feature>
<keyword evidence="1" id="KW-0677">Repeat</keyword>
<feature type="region of interest" description="Disordered" evidence="2">
    <location>
        <begin position="266"/>
        <end position="327"/>
    </location>
</feature>
<name>A0A1F5N863_9BACT</name>
<evidence type="ECO:0000313" key="6">
    <source>
        <dbReference type="EMBL" id="OGE73773.1"/>
    </source>
</evidence>
<evidence type="ECO:0000259" key="5">
    <source>
        <dbReference type="Pfam" id="PF14478"/>
    </source>
</evidence>
<proteinExistence type="predicted"/>
<evidence type="ECO:0000259" key="4">
    <source>
        <dbReference type="Pfam" id="PF00432"/>
    </source>
</evidence>
<reference evidence="6 7" key="1">
    <citation type="journal article" date="2016" name="Nat. Commun.">
        <title>Thousands of microbial genomes shed light on interconnected biogeochemical processes in an aquifer system.</title>
        <authorList>
            <person name="Anantharaman K."/>
            <person name="Brown C.T."/>
            <person name="Hug L.A."/>
            <person name="Sharon I."/>
            <person name="Castelle C.J."/>
            <person name="Probst A.J."/>
            <person name="Thomas B.C."/>
            <person name="Singh A."/>
            <person name="Wilkins M.J."/>
            <person name="Karaoz U."/>
            <person name="Brodie E.L."/>
            <person name="Williams K.H."/>
            <person name="Hubbard S.S."/>
            <person name="Banfield J.F."/>
        </authorList>
    </citation>
    <scope>NUCLEOTIDE SEQUENCE [LARGE SCALE GENOMIC DNA]</scope>
</reference>
<feature type="domain" description="Transcobalamin-like C-terminal" evidence="5">
    <location>
        <begin position="366"/>
        <end position="420"/>
    </location>
</feature>
<dbReference type="CDD" id="cd00688">
    <property type="entry name" value="ISOPREN_C2_like"/>
    <property type="match status" value="1"/>
</dbReference>
<dbReference type="PANTHER" id="PTHR48148">
    <property type="entry name" value="KERATINOCYTE PROLINE-RICH PROTEIN"/>
    <property type="match status" value="1"/>
</dbReference>
<evidence type="ECO:0000256" key="3">
    <source>
        <dbReference type="SAM" id="SignalP"/>
    </source>
</evidence>
<feature type="compositionally biased region" description="Pro residues" evidence="2">
    <location>
        <begin position="271"/>
        <end position="324"/>
    </location>
</feature>
<comment type="caution">
    <text evidence="6">The sequence shown here is derived from an EMBL/GenBank/DDBJ whole genome shotgun (WGS) entry which is preliminary data.</text>
</comment>
<feature type="chain" id="PRO_5009520109" evidence="3">
    <location>
        <begin position="26"/>
        <end position="428"/>
    </location>
</feature>
<dbReference type="Gene3D" id="2.170.130.30">
    <property type="match status" value="1"/>
</dbReference>
<evidence type="ECO:0000256" key="2">
    <source>
        <dbReference type="SAM" id="MobiDB-lite"/>
    </source>
</evidence>
<dbReference type="EMBL" id="MFEH01000005">
    <property type="protein sequence ID" value="OGE73773.1"/>
    <property type="molecule type" value="Genomic_DNA"/>
</dbReference>
<keyword evidence="3" id="KW-0732">Signal</keyword>
<dbReference type="Proteomes" id="UP000177610">
    <property type="component" value="Unassembled WGS sequence"/>
</dbReference>
<feature type="signal peptide" evidence="3">
    <location>
        <begin position="1"/>
        <end position="25"/>
    </location>
</feature>
<evidence type="ECO:0000256" key="1">
    <source>
        <dbReference type="ARBA" id="ARBA00022737"/>
    </source>
</evidence>
<feature type="domain" description="Prenyltransferase alpha-alpha toroid" evidence="4">
    <location>
        <begin position="123"/>
        <end position="172"/>
    </location>
</feature>
<dbReference type="AlphaFoldDB" id="A0A1F5N863"/>
<dbReference type="InterPro" id="IPR027954">
    <property type="entry name" value="Transcobalamin-like_C"/>
</dbReference>
<gene>
    <name evidence="6" type="ORF">A2717_04090</name>
</gene>
<evidence type="ECO:0000313" key="7">
    <source>
        <dbReference type="Proteomes" id="UP000177610"/>
    </source>
</evidence>
<sequence length="428" mass="44290">MKKIFIPIVSGLVVAILVTTNLVSAANLSQAISTLPSDEEWSIMARAVVGQNSGATYLRSPISDGVATDYEKRILAITAIGENPSTFGSENFVAKLEGFFDGNQIGDAQLLNDDIFGVLALASAGISDNAVSKSRQFILSHQNSDGGWGYATGIGSDSNMTAMAIAALSHTGSVPSNAFNYLSSTQHSSGGYGFIPGQTPDGASTAWVVMGLNSANRTVPSNAIQFLDSLQTSNGSFKWKPTDATGSGLVTAYAVIALSGHGIPVKITTNPTPPPPPIPTPSPAPNPAPTPAPSPAPSPTPSPSPSPAPSPSPSPAPSPTPPPISNQVHITITFPGNYIINSNIPYSSNLSVLQSLVAASDQINLLYEIKQTGLGQFVYSIDGYKPTGTSGWQYAVNGSAPDVGAADYILSNQDHVQWFFGSPGSTPY</sequence>
<dbReference type="Gene3D" id="1.50.10.20">
    <property type="match status" value="2"/>
</dbReference>
<dbReference type="SUPFAM" id="SSF48239">
    <property type="entry name" value="Terpenoid cyclases/Protein prenyltransferases"/>
    <property type="match status" value="1"/>
</dbReference>
<dbReference type="PANTHER" id="PTHR48148:SF3">
    <property type="entry name" value="KERATINOCYTE PROLINE-RICH PROTEIN"/>
    <property type="match status" value="1"/>
</dbReference>
<dbReference type="Pfam" id="PF00432">
    <property type="entry name" value="Prenyltrans"/>
    <property type="match status" value="2"/>
</dbReference>
<organism evidence="6 7">
    <name type="scientific">Candidatus Doudnabacteria bacterium RIFCSPHIGHO2_01_FULL_41_86</name>
    <dbReference type="NCBI Taxonomy" id="1817821"/>
    <lineage>
        <taxon>Bacteria</taxon>
        <taxon>Candidatus Doudnaibacteriota</taxon>
    </lineage>
</organism>
<dbReference type="InterPro" id="IPR001330">
    <property type="entry name" value="Prenyltrans"/>
</dbReference>
<dbReference type="GO" id="GO:0003824">
    <property type="term" value="F:catalytic activity"/>
    <property type="evidence" value="ECO:0007669"/>
    <property type="project" value="InterPro"/>
</dbReference>
<dbReference type="InterPro" id="IPR008930">
    <property type="entry name" value="Terpenoid_cyclase/PrenylTrfase"/>
</dbReference>
<accession>A0A1F5N863</accession>
<protein>
    <submittedName>
        <fullName evidence="6">Uncharacterized protein</fullName>
    </submittedName>
</protein>